<dbReference type="RefSeq" id="WP_344639654.1">
    <property type="nucleotide sequence ID" value="NZ_BAAATR010000034.1"/>
</dbReference>
<keyword evidence="3" id="KW-1185">Reference proteome</keyword>
<name>A0ABN3EQD1_9ACTN</name>
<dbReference type="Proteomes" id="UP001500305">
    <property type="component" value="Unassembled WGS sequence"/>
</dbReference>
<organism evidence="2 3">
    <name type="scientific">Kitasatospora cystarginea</name>
    <dbReference type="NCBI Taxonomy" id="58350"/>
    <lineage>
        <taxon>Bacteria</taxon>
        <taxon>Bacillati</taxon>
        <taxon>Actinomycetota</taxon>
        <taxon>Actinomycetes</taxon>
        <taxon>Kitasatosporales</taxon>
        <taxon>Streptomycetaceae</taxon>
        <taxon>Kitasatospora</taxon>
    </lineage>
</organism>
<gene>
    <name evidence="2" type="ORF">GCM10010430_59960</name>
</gene>
<sequence length="200" mass="22370">MTYTEWREWMSDGLRQGQDETFQEMKQTKVLRVYSSNVVPGFLQTPGYVAALLENITEFFGTPNDVDQAVPARTARQGLLHDGEHRFRVVVEEQVLRHRIGDAAVMAEQLRYLLSVLPLPTLSFGIIPLGAVRAVWPLEAFYLYDDRHASVENLTAQIEVINSTEIADYGRAFEELEKAAVYGDAVNALITAALGVLEVA</sequence>
<feature type="domain" description="DUF5753" evidence="1">
    <location>
        <begin position="29"/>
        <end position="190"/>
    </location>
</feature>
<dbReference type="EMBL" id="BAAATR010000034">
    <property type="protein sequence ID" value="GAA2266863.1"/>
    <property type="molecule type" value="Genomic_DNA"/>
</dbReference>
<comment type="caution">
    <text evidence="2">The sequence shown here is derived from an EMBL/GenBank/DDBJ whole genome shotgun (WGS) entry which is preliminary data.</text>
</comment>
<evidence type="ECO:0000313" key="2">
    <source>
        <dbReference type="EMBL" id="GAA2266863.1"/>
    </source>
</evidence>
<proteinExistence type="predicted"/>
<evidence type="ECO:0000313" key="3">
    <source>
        <dbReference type="Proteomes" id="UP001500305"/>
    </source>
</evidence>
<accession>A0ABN3EQD1</accession>
<reference evidence="2 3" key="1">
    <citation type="journal article" date="2019" name="Int. J. Syst. Evol. Microbiol.">
        <title>The Global Catalogue of Microorganisms (GCM) 10K type strain sequencing project: providing services to taxonomists for standard genome sequencing and annotation.</title>
        <authorList>
            <consortium name="The Broad Institute Genomics Platform"/>
            <consortium name="The Broad Institute Genome Sequencing Center for Infectious Disease"/>
            <person name="Wu L."/>
            <person name="Ma J."/>
        </authorList>
    </citation>
    <scope>NUCLEOTIDE SEQUENCE [LARGE SCALE GENOMIC DNA]</scope>
    <source>
        <strain evidence="2 3">JCM 7356</strain>
    </source>
</reference>
<protein>
    <recommendedName>
        <fullName evidence="1">DUF5753 domain-containing protein</fullName>
    </recommendedName>
</protein>
<dbReference type="InterPro" id="IPR043917">
    <property type="entry name" value="DUF5753"/>
</dbReference>
<dbReference type="Pfam" id="PF19054">
    <property type="entry name" value="DUF5753"/>
    <property type="match status" value="1"/>
</dbReference>
<evidence type="ECO:0000259" key="1">
    <source>
        <dbReference type="Pfam" id="PF19054"/>
    </source>
</evidence>